<dbReference type="AlphaFoldDB" id="A6K794"/>
<dbReference type="EMBL" id="CH474026">
    <property type="protein sequence ID" value="EDL95125.1"/>
    <property type="molecule type" value="Genomic_DNA"/>
</dbReference>
<name>A6K794_RAT</name>
<evidence type="ECO:0000313" key="1">
    <source>
        <dbReference type="EMBL" id="EDL95125.1"/>
    </source>
</evidence>
<dbReference type="Proteomes" id="UP000234681">
    <property type="component" value="Chromosome 3"/>
</dbReference>
<accession>A6K794</accession>
<reference evidence="1 2" key="1">
    <citation type="submission" date="2005-09" db="EMBL/GenBank/DDBJ databases">
        <authorList>
            <person name="Mural R.J."/>
            <person name="Li P.W."/>
            <person name="Adams M.D."/>
            <person name="Amanatides P.G."/>
            <person name="Baden-Tillson H."/>
            <person name="Barnstead M."/>
            <person name="Chin S.H."/>
            <person name="Dew I."/>
            <person name="Evans C.A."/>
            <person name="Ferriera S."/>
            <person name="Flanigan M."/>
            <person name="Fosler C."/>
            <person name="Glodek A."/>
            <person name="Gu Z."/>
            <person name="Holt R.A."/>
            <person name="Jennings D."/>
            <person name="Kraft C.L."/>
            <person name="Lu F."/>
            <person name="Nguyen T."/>
            <person name="Nusskern D.R."/>
            <person name="Pfannkoch C.M."/>
            <person name="Sitter C."/>
            <person name="Sutton G.G."/>
            <person name="Venter J.C."/>
            <person name="Wang Z."/>
            <person name="Woodage T."/>
            <person name="Zheng X.H."/>
            <person name="Zhong F."/>
        </authorList>
    </citation>
    <scope>NUCLEOTIDE SEQUENCE [LARGE SCALE GENOMIC DNA]</scope>
    <source>
        <strain>BN</strain>
        <strain evidence="2">Sprague-Dawley</strain>
    </source>
</reference>
<evidence type="ECO:0000313" key="2">
    <source>
        <dbReference type="Proteomes" id="UP000234681"/>
    </source>
</evidence>
<proteinExistence type="predicted"/>
<organism evidence="1 2">
    <name type="scientific">Rattus norvegicus</name>
    <name type="common">Rat</name>
    <dbReference type="NCBI Taxonomy" id="10116"/>
    <lineage>
        <taxon>Eukaryota</taxon>
        <taxon>Metazoa</taxon>
        <taxon>Chordata</taxon>
        <taxon>Craniata</taxon>
        <taxon>Vertebrata</taxon>
        <taxon>Euteleostomi</taxon>
        <taxon>Mammalia</taxon>
        <taxon>Eutheria</taxon>
        <taxon>Euarchontoglires</taxon>
        <taxon>Glires</taxon>
        <taxon>Rodentia</taxon>
        <taxon>Myomorpha</taxon>
        <taxon>Muroidea</taxon>
        <taxon>Muridae</taxon>
        <taxon>Murinae</taxon>
        <taxon>Rattus</taxon>
    </lineage>
</organism>
<gene>
    <name evidence="1" type="ORF">rCG_27610</name>
</gene>
<protein>
    <submittedName>
        <fullName evidence="1">RCG27610</fullName>
    </submittedName>
</protein>
<sequence length="40" mass="4390">MENKLVRVSGQEGSSSLQHARLCKMMLKSSLAVSELKLLS</sequence>